<dbReference type="EMBL" id="MU269353">
    <property type="protein sequence ID" value="KAH7902964.1"/>
    <property type="molecule type" value="Genomic_DNA"/>
</dbReference>
<keyword evidence="2" id="KW-1185">Reference proteome</keyword>
<comment type="caution">
    <text evidence="1">The sequence shown here is derived from an EMBL/GenBank/DDBJ whole genome shotgun (WGS) entry which is preliminary data.</text>
</comment>
<evidence type="ECO:0000313" key="2">
    <source>
        <dbReference type="Proteomes" id="UP000790377"/>
    </source>
</evidence>
<dbReference type="Proteomes" id="UP000790377">
    <property type="component" value="Unassembled WGS sequence"/>
</dbReference>
<accession>A0ACB7ZP69</accession>
<feature type="non-terminal residue" evidence="1">
    <location>
        <position position="1"/>
    </location>
</feature>
<proteinExistence type="predicted"/>
<protein>
    <submittedName>
        <fullName evidence="1">Uncharacterized protein</fullName>
    </submittedName>
</protein>
<gene>
    <name evidence="1" type="ORF">BJ138DRAFT_974566</name>
</gene>
<organism evidence="1 2">
    <name type="scientific">Hygrophoropsis aurantiaca</name>
    <dbReference type="NCBI Taxonomy" id="72124"/>
    <lineage>
        <taxon>Eukaryota</taxon>
        <taxon>Fungi</taxon>
        <taxon>Dikarya</taxon>
        <taxon>Basidiomycota</taxon>
        <taxon>Agaricomycotina</taxon>
        <taxon>Agaricomycetes</taxon>
        <taxon>Agaricomycetidae</taxon>
        <taxon>Boletales</taxon>
        <taxon>Coniophorineae</taxon>
        <taxon>Hygrophoropsidaceae</taxon>
        <taxon>Hygrophoropsis</taxon>
    </lineage>
</organism>
<feature type="non-terminal residue" evidence="1">
    <location>
        <position position="95"/>
    </location>
</feature>
<reference evidence="1" key="1">
    <citation type="journal article" date="2021" name="New Phytol.">
        <title>Evolutionary innovations through gain and loss of genes in the ectomycorrhizal Boletales.</title>
        <authorList>
            <person name="Wu G."/>
            <person name="Miyauchi S."/>
            <person name="Morin E."/>
            <person name="Kuo A."/>
            <person name="Drula E."/>
            <person name="Varga T."/>
            <person name="Kohler A."/>
            <person name="Feng B."/>
            <person name="Cao Y."/>
            <person name="Lipzen A."/>
            <person name="Daum C."/>
            <person name="Hundley H."/>
            <person name="Pangilinan J."/>
            <person name="Johnson J."/>
            <person name="Barry K."/>
            <person name="LaButti K."/>
            <person name="Ng V."/>
            <person name="Ahrendt S."/>
            <person name="Min B."/>
            <person name="Choi I.G."/>
            <person name="Park H."/>
            <person name="Plett J.M."/>
            <person name="Magnuson J."/>
            <person name="Spatafora J.W."/>
            <person name="Nagy L.G."/>
            <person name="Henrissat B."/>
            <person name="Grigoriev I.V."/>
            <person name="Yang Z.L."/>
            <person name="Xu J."/>
            <person name="Martin F.M."/>
        </authorList>
    </citation>
    <scope>NUCLEOTIDE SEQUENCE</scope>
    <source>
        <strain evidence="1">ATCC 28755</strain>
    </source>
</reference>
<name>A0ACB7ZP69_9AGAM</name>
<evidence type="ECO:0000313" key="1">
    <source>
        <dbReference type="EMBL" id="KAH7902964.1"/>
    </source>
</evidence>
<sequence length="95" mass="10420">DQTNIVYVQGSQVTWAKTGSKQVSVVGEDEKRAFTVMVSVSNSGTLLPFQTIFQGATTRSCPNPSGKDYEQAKAAGFRFEPSETATYWSTQKTMQ</sequence>